<proteinExistence type="predicted"/>
<dbReference type="AlphaFoldDB" id="A0ABD6D8V3"/>
<organism evidence="1 2">
    <name type="scientific">Halohasta litorea</name>
    <dbReference type="NCBI Taxonomy" id="869891"/>
    <lineage>
        <taxon>Archaea</taxon>
        <taxon>Methanobacteriati</taxon>
        <taxon>Methanobacteriota</taxon>
        <taxon>Stenosarchaea group</taxon>
        <taxon>Halobacteria</taxon>
        <taxon>Halobacteriales</taxon>
        <taxon>Haloferacaceae</taxon>
        <taxon>Halohasta</taxon>
    </lineage>
</organism>
<gene>
    <name evidence="1" type="ORF">ACFSBW_12630</name>
</gene>
<dbReference type="RefSeq" id="WP_256396118.1">
    <property type="nucleotide sequence ID" value="NZ_JANHDJ010000003.1"/>
</dbReference>
<sequence length="98" mass="10961">MGAKPEYRDRPAVEVDILDALVERADEGMTVLELRAVVDSDIDRIETGLSTLKDDGLITVDKQDGTVRIQPADHVIETNPTPEDEETWVDVLRDRLGF</sequence>
<dbReference type="EMBL" id="JBHUDM010000003">
    <property type="protein sequence ID" value="MFD1642720.1"/>
    <property type="molecule type" value="Genomic_DNA"/>
</dbReference>
<dbReference type="InterPro" id="IPR045490">
    <property type="entry name" value="DUF6432"/>
</dbReference>
<accession>A0ABD6D8V3</accession>
<evidence type="ECO:0000313" key="2">
    <source>
        <dbReference type="Proteomes" id="UP001597052"/>
    </source>
</evidence>
<dbReference type="Proteomes" id="UP001597052">
    <property type="component" value="Unassembled WGS sequence"/>
</dbReference>
<protein>
    <submittedName>
        <fullName evidence="1">DUF6432 family protein</fullName>
    </submittedName>
</protein>
<comment type="caution">
    <text evidence="1">The sequence shown here is derived from an EMBL/GenBank/DDBJ whole genome shotgun (WGS) entry which is preliminary data.</text>
</comment>
<keyword evidence="2" id="KW-1185">Reference proteome</keyword>
<evidence type="ECO:0000313" key="1">
    <source>
        <dbReference type="EMBL" id="MFD1642720.1"/>
    </source>
</evidence>
<name>A0ABD6D8V3_9EURY</name>
<dbReference type="SUPFAM" id="SSF46785">
    <property type="entry name" value="Winged helix' DNA-binding domain"/>
    <property type="match status" value="1"/>
</dbReference>
<dbReference type="InterPro" id="IPR036390">
    <property type="entry name" value="WH_DNA-bd_sf"/>
</dbReference>
<reference evidence="1 2" key="1">
    <citation type="journal article" date="2019" name="Int. J. Syst. Evol. Microbiol.">
        <title>The Global Catalogue of Microorganisms (GCM) 10K type strain sequencing project: providing services to taxonomists for standard genome sequencing and annotation.</title>
        <authorList>
            <consortium name="The Broad Institute Genomics Platform"/>
            <consortium name="The Broad Institute Genome Sequencing Center for Infectious Disease"/>
            <person name="Wu L."/>
            <person name="Ma J."/>
        </authorList>
    </citation>
    <scope>NUCLEOTIDE SEQUENCE [LARGE SCALE GENOMIC DNA]</scope>
    <source>
        <strain evidence="1 2">CGMCC 1.10593</strain>
    </source>
</reference>
<dbReference type="Pfam" id="PF20024">
    <property type="entry name" value="DUF6432"/>
    <property type="match status" value="1"/>
</dbReference>